<evidence type="ECO:0000313" key="9">
    <source>
        <dbReference type="EMBL" id="OAF69731.1"/>
    </source>
</evidence>
<dbReference type="EMBL" id="LWCA01000238">
    <property type="protein sequence ID" value="OAF69731.1"/>
    <property type="molecule type" value="Genomic_DNA"/>
</dbReference>
<dbReference type="CDD" id="cd19757">
    <property type="entry name" value="Bbox1"/>
    <property type="match status" value="1"/>
</dbReference>
<evidence type="ECO:0000256" key="2">
    <source>
        <dbReference type="ARBA" id="ARBA00022737"/>
    </source>
</evidence>
<dbReference type="Gene3D" id="3.30.160.60">
    <property type="entry name" value="Classic Zinc Finger"/>
    <property type="match status" value="1"/>
</dbReference>
<dbReference type="GO" id="GO:0043161">
    <property type="term" value="P:proteasome-mediated ubiquitin-dependent protein catabolic process"/>
    <property type="evidence" value="ECO:0007669"/>
    <property type="project" value="TreeGrafter"/>
</dbReference>
<feature type="repeat" description="NHL" evidence="6">
    <location>
        <begin position="703"/>
        <end position="746"/>
    </location>
</feature>
<feature type="domain" description="RING-type" evidence="7">
    <location>
        <begin position="74"/>
        <end position="114"/>
    </location>
</feature>
<feature type="repeat" description="NHL" evidence="6">
    <location>
        <begin position="525"/>
        <end position="568"/>
    </location>
</feature>
<dbReference type="PANTHER" id="PTHR24104">
    <property type="entry name" value="E3 UBIQUITIN-PROTEIN LIGASE NHLRC1-RELATED"/>
    <property type="match status" value="1"/>
</dbReference>
<feature type="repeat" description="NHL" evidence="6">
    <location>
        <begin position="572"/>
        <end position="617"/>
    </location>
</feature>
<keyword evidence="1" id="KW-0479">Metal-binding</keyword>
<dbReference type="PROSITE" id="PS50089">
    <property type="entry name" value="ZF_RING_2"/>
    <property type="match status" value="1"/>
</dbReference>
<name>A0A177B834_9BILA</name>
<keyword evidence="10" id="KW-1185">Reference proteome</keyword>
<evidence type="ECO:0000256" key="6">
    <source>
        <dbReference type="PROSITE-ProRule" id="PRU00504"/>
    </source>
</evidence>
<organism evidence="9 10">
    <name type="scientific">Intoshia linei</name>
    <dbReference type="NCBI Taxonomy" id="1819745"/>
    <lineage>
        <taxon>Eukaryota</taxon>
        <taxon>Metazoa</taxon>
        <taxon>Spiralia</taxon>
        <taxon>Lophotrochozoa</taxon>
        <taxon>Mesozoa</taxon>
        <taxon>Orthonectida</taxon>
        <taxon>Rhopaluridae</taxon>
        <taxon>Intoshia</taxon>
    </lineage>
</organism>
<proteinExistence type="predicted"/>
<dbReference type="SUPFAM" id="SSF57845">
    <property type="entry name" value="B-box zinc-binding domain"/>
    <property type="match status" value="1"/>
</dbReference>
<dbReference type="Proteomes" id="UP000078046">
    <property type="component" value="Unassembled WGS sequence"/>
</dbReference>
<dbReference type="GO" id="GO:0008270">
    <property type="term" value="F:zinc ion binding"/>
    <property type="evidence" value="ECO:0007669"/>
    <property type="project" value="UniProtKB-KW"/>
</dbReference>
<dbReference type="InterPro" id="IPR001258">
    <property type="entry name" value="NHL_repeat"/>
</dbReference>
<dbReference type="SMART" id="SM00184">
    <property type="entry name" value="RING"/>
    <property type="match status" value="2"/>
</dbReference>
<evidence type="ECO:0000256" key="3">
    <source>
        <dbReference type="ARBA" id="ARBA00022771"/>
    </source>
</evidence>
<dbReference type="OrthoDB" id="342730at2759"/>
<dbReference type="Gene3D" id="2.120.10.30">
    <property type="entry name" value="TolB, C-terminal domain"/>
    <property type="match status" value="1"/>
</dbReference>
<protein>
    <submittedName>
        <fullName evidence="9">B-box type zinc finger protein ncl-1</fullName>
    </submittedName>
</protein>
<dbReference type="PROSITE" id="PS00518">
    <property type="entry name" value="ZF_RING_1"/>
    <property type="match status" value="1"/>
</dbReference>
<gene>
    <name evidence="9" type="ORF">A3Q56_02521</name>
</gene>
<dbReference type="Pfam" id="PF01436">
    <property type="entry name" value="NHL"/>
    <property type="match status" value="2"/>
</dbReference>
<sequence>MSISRALSSISKRSIPPLRRIEAKSIDSIVDSQSSESSFDDQIFNFRNDSSKSEITDLNVNNEDFKITPNDFKCLFCHNILVVPKLLSCLHTFCKACIEKIVLIDSKLYCPVCNVPNTAKNLKCQNLPTDQTILNLMEHYISTGGQLKCTYCCIEKNKSTIRCFDCCSFFCESCLVKHYGYHKNHRITKINSFDPTINVKYTDSIQYNDFKQFRKLCRNHPSILAESFCLDCNFYLCVGCYSLDCPTQYSLNFHNGHVIVPIQNYFNEMRDKLNFLIATSNEKFCNIKNNIHLQNVSDENSMDYVSKMRSHVDTTFNTITQLLNSSKNQIYQQLINFTNNKIDRNKNSFNSMYALMNRLQIACNYLKRLQYVYPNDLQNLLNFTSKSIDAIYGDIDSVMSNQSNFKNDGMIEPLLKPFTQLKVNLTNHKITRPVKSYENLSNKNSSNSFKSPFNVSNNFKNTNTHEFDNQDDFIALNNTKDLSDMMPSLNLNDSYTDLRQIEGDGNGNVIYPLKSQIKRQKMIYHCKFGEFGVVEGHFTEPSGVAVNANNDIIVADTNNHRIQIFDREGRFKFQFGECGKRDGQLLYPNRVSVIMATGDIVVTERSPTHQIQIYSQYGQFIRKFGANVLQHPRGVTVDNKGRIIIVECKVMRVIIFDQFGSIIYKFNCSSHLEFPNGVVVNDKEEIFISDNRAHCVKVFNYYGAYLRQIGGKGLTNYPIGVGINFQGDIIVADNHNNFNITTFQQNGTLITAFESKVKHAQCFDVALMEDGCVVLASKDYRLYVYNYTQQQKFGYYPKFPRSLGTSICSATPVRTHSDNFNNNYLDGPCNQSNFFSL</sequence>
<dbReference type="Pfam" id="PF00643">
    <property type="entry name" value="zf-B_box"/>
    <property type="match status" value="1"/>
</dbReference>
<dbReference type="CDD" id="cd14959">
    <property type="entry name" value="NHL_brat_like"/>
    <property type="match status" value="1"/>
</dbReference>
<dbReference type="InterPro" id="IPR011042">
    <property type="entry name" value="6-blade_b-propeller_TolB-like"/>
</dbReference>
<evidence type="ECO:0000256" key="1">
    <source>
        <dbReference type="ARBA" id="ARBA00022723"/>
    </source>
</evidence>
<dbReference type="GO" id="GO:0000209">
    <property type="term" value="P:protein polyubiquitination"/>
    <property type="evidence" value="ECO:0007669"/>
    <property type="project" value="TreeGrafter"/>
</dbReference>
<dbReference type="SUPFAM" id="SSF57850">
    <property type="entry name" value="RING/U-box"/>
    <property type="match status" value="1"/>
</dbReference>
<evidence type="ECO:0000313" key="10">
    <source>
        <dbReference type="Proteomes" id="UP000078046"/>
    </source>
</evidence>
<dbReference type="InterPro" id="IPR018957">
    <property type="entry name" value="Znf_C3HC4_RING-type"/>
</dbReference>
<feature type="repeat" description="NHL" evidence="6">
    <location>
        <begin position="671"/>
        <end position="702"/>
    </location>
</feature>
<dbReference type="GO" id="GO:0061630">
    <property type="term" value="F:ubiquitin protein ligase activity"/>
    <property type="evidence" value="ECO:0007669"/>
    <property type="project" value="TreeGrafter"/>
</dbReference>
<keyword evidence="4" id="KW-0862">Zinc</keyword>
<feature type="domain" description="B box-type" evidence="8">
    <location>
        <begin position="212"/>
        <end position="262"/>
    </location>
</feature>
<keyword evidence="2" id="KW-0677">Repeat</keyword>
<comment type="caution">
    <text evidence="9">The sequence shown here is derived from an EMBL/GenBank/DDBJ whole genome shotgun (WGS) entry which is preliminary data.</text>
</comment>
<dbReference type="PANTHER" id="PTHR24104:SF41">
    <property type="entry name" value="BRAIN TUMOR PROTEIN"/>
    <property type="match status" value="1"/>
</dbReference>
<dbReference type="PROSITE" id="PS51125">
    <property type="entry name" value="NHL"/>
    <property type="match status" value="5"/>
</dbReference>
<dbReference type="InterPro" id="IPR013083">
    <property type="entry name" value="Znf_RING/FYVE/PHD"/>
</dbReference>
<dbReference type="SUPFAM" id="SSF101898">
    <property type="entry name" value="NHL repeat"/>
    <property type="match status" value="1"/>
</dbReference>
<evidence type="ECO:0000256" key="4">
    <source>
        <dbReference type="ARBA" id="ARBA00022833"/>
    </source>
</evidence>
<dbReference type="Gene3D" id="3.30.40.10">
    <property type="entry name" value="Zinc/RING finger domain, C3HC4 (zinc finger)"/>
    <property type="match status" value="1"/>
</dbReference>
<dbReference type="Pfam" id="PF00097">
    <property type="entry name" value="zf-C3HC4"/>
    <property type="match status" value="1"/>
</dbReference>
<keyword evidence="3 5" id="KW-0863">Zinc-finger</keyword>
<evidence type="ECO:0000259" key="8">
    <source>
        <dbReference type="PROSITE" id="PS50119"/>
    </source>
</evidence>
<dbReference type="InterPro" id="IPR000315">
    <property type="entry name" value="Znf_B-box"/>
</dbReference>
<accession>A0A177B834</accession>
<dbReference type="InterPro" id="IPR017907">
    <property type="entry name" value="Znf_RING_CS"/>
</dbReference>
<feature type="repeat" description="NHL" evidence="6">
    <location>
        <begin position="618"/>
        <end position="659"/>
    </location>
</feature>
<reference evidence="9 10" key="1">
    <citation type="submission" date="2016-04" db="EMBL/GenBank/DDBJ databases">
        <title>The genome of Intoshia linei affirms orthonectids as highly simplified spiralians.</title>
        <authorList>
            <person name="Mikhailov K.V."/>
            <person name="Slusarev G.S."/>
            <person name="Nikitin M.A."/>
            <person name="Logacheva M.D."/>
            <person name="Penin A."/>
            <person name="Aleoshin V."/>
            <person name="Panchin Y.V."/>
        </authorList>
    </citation>
    <scope>NUCLEOTIDE SEQUENCE [LARGE SCALE GENOMIC DNA]</scope>
    <source>
        <strain evidence="9">Intl2013</strain>
        <tissue evidence="9">Whole animal</tissue>
    </source>
</reference>
<dbReference type="InterPro" id="IPR050952">
    <property type="entry name" value="TRIM-NHL_E3_ligases"/>
</dbReference>
<dbReference type="AlphaFoldDB" id="A0A177B834"/>
<evidence type="ECO:0000256" key="5">
    <source>
        <dbReference type="PROSITE-ProRule" id="PRU00024"/>
    </source>
</evidence>
<dbReference type="FunFam" id="2.120.10.30:FF:000107">
    <property type="entry name" value="Uncharacterized protein"/>
    <property type="match status" value="1"/>
</dbReference>
<dbReference type="InterPro" id="IPR001841">
    <property type="entry name" value="Znf_RING"/>
</dbReference>
<evidence type="ECO:0000259" key="7">
    <source>
        <dbReference type="PROSITE" id="PS50089"/>
    </source>
</evidence>
<dbReference type="PROSITE" id="PS50119">
    <property type="entry name" value="ZF_BBOX"/>
    <property type="match status" value="1"/>
</dbReference>